<gene>
    <name evidence="1" type="ORF">E2C01_077395</name>
</gene>
<comment type="caution">
    <text evidence="1">The sequence shown here is derived from an EMBL/GenBank/DDBJ whole genome shotgun (WGS) entry which is preliminary data.</text>
</comment>
<protein>
    <submittedName>
        <fullName evidence="1">Uncharacterized protein</fullName>
    </submittedName>
</protein>
<sequence length="68" mass="7745">MRLELPPDRVFVWFSVPIAGGEISRKTRPTFWSCPAASSFVYIVTSLEVWTCGCPEAERKILELARDK</sequence>
<reference evidence="1" key="1">
    <citation type="submission" date="2019-05" db="EMBL/GenBank/DDBJ databases">
        <title>Another draft genome of Portunus trituberculatus and its Hox gene families provides insights of decapod evolution.</title>
        <authorList>
            <person name="Jeong J.-H."/>
            <person name="Song I."/>
            <person name="Kim S."/>
            <person name="Choi T."/>
            <person name="Kim D."/>
            <person name="Ryu S."/>
            <person name="Kim W."/>
        </authorList>
    </citation>
    <scope>NUCLEOTIDE SEQUENCE [LARGE SCALE GENOMIC DNA]</scope>
    <source>
        <tissue evidence="1">Muscle</tissue>
    </source>
</reference>
<proteinExistence type="predicted"/>
<dbReference type="EMBL" id="VSRR010060522">
    <property type="protein sequence ID" value="MPC82713.1"/>
    <property type="molecule type" value="Genomic_DNA"/>
</dbReference>
<accession>A0A5B7IK65</accession>
<organism evidence="1 2">
    <name type="scientific">Portunus trituberculatus</name>
    <name type="common">Swimming crab</name>
    <name type="synonym">Neptunus trituberculatus</name>
    <dbReference type="NCBI Taxonomy" id="210409"/>
    <lineage>
        <taxon>Eukaryota</taxon>
        <taxon>Metazoa</taxon>
        <taxon>Ecdysozoa</taxon>
        <taxon>Arthropoda</taxon>
        <taxon>Crustacea</taxon>
        <taxon>Multicrustacea</taxon>
        <taxon>Malacostraca</taxon>
        <taxon>Eumalacostraca</taxon>
        <taxon>Eucarida</taxon>
        <taxon>Decapoda</taxon>
        <taxon>Pleocyemata</taxon>
        <taxon>Brachyura</taxon>
        <taxon>Eubrachyura</taxon>
        <taxon>Portunoidea</taxon>
        <taxon>Portunidae</taxon>
        <taxon>Portuninae</taxon>
        <taxon>Portunus</taxon>
    </lineage>
</organism>
<keyword evidence="2" id="KW-1185">Reference proteome</keyword>
<name>A0A5B7IK65_PORTR</name>
<evidence type="ECO:0000313" key="2">
    <source>
        <dbReference type="Proteomes" id="UP000324222"/>
    </source>
</evidence>
<dbReference type="Proteomes" id="UP000324222">
    <property type="component" value="Unassembled WGS sequence"/>
</dbReference>
<dbReference type="AlphaFoldDB" id="A0A5B7IK65"/>
<evidence type="ECO:0000313" key="1">
    <source>
        <dbReference type="EMBL" id="MPC82713.1"/>
    </source>
</evidence>